<evidence type="ECO:0000256" key="6">
    <source>
        <dbReference type="ARBA" id="ARBA00023163"/>
    </source>
</evidence>
<dbReference type="AlphaFoldDB" id="A0A0F8ZQE5"/>
<dbReference type="InterPro" id="IPR035642">
    <property type="entry name" value="MraZ_N"/>
</dbReference>
<evidence type="ECO:0000256" key="4">
    <source>
        <dbReference type="ARBA" id="ARBA00023015"/>
    </source>
</evidence>
<dbReference type="GO" id="GO:2000143">
    <property type="term" value="P:negative regulation of DNA-templated transcription initiation"/>
    <property type="evidence" value="ECO:0007669"/>
    <property type="project" value="TreeGrafter"/>
</dbReference>
<evidence type="ECO:0000259" key="7">
    <source>
        <dbReference type="PROSITE" id="PS51740"/>
    </source>
</evidence>
<dbReference type="InterPro" id="IPR038619">
    <property type="entry name" value="MraZ_sf"/>
</dbReference>
<dbReference type="CDD" id="cd16321">
    <property type="entry name" value="MraZ_C"/>
    <property type="match status" value="1"/>
</dbReference>
<keyword evidence="6" id="KW-0804">Transcription</keyword>
<dbReference type="GO" id="GO:0000976">
    <property type="term" value="F:transcription cis-regulatory region binding"/>
    <property type="evidence" value="ECO:0007669"/>
    <property type="project" value="TreeGrafter"/>
</dbReference>
<evidence type="ECO:0000256" key="2">
    <source>
        <dbReference type="ARBA" id="ARBA00022490"/>
    </source>
</evidence>
<dbReference type="PANTHER" id="PTHR34701">
    <property type="entry name" value="TRANSCRIPTIONAL REGULATOR MRAZ"/>
    <property type="match status" value="1"/>
</dbReference>
<protein>
    <recommendedName>
        <fullName evidence="1">Transcriptional regulator MraZ</fullName>
    </recommendedName>
</protein>
<accession>A0A0F8ZQE5</accession>
<dbReference type="SUPFAM" id="SSF89447">
    <property type="entry name" value="AbrB/MazE/MraZ-like"/>
    <property type="match status" value="1"/>
</dbReference>
<dbReference type="PROSITE" id="PS51740">
    <property type="entry name" value="SPOVT_ABRB"/>
    <property type="match status" value="2"/>
</dbReference>
<dbReference type="InterPro" id="IPR035644">
    <property type="entry name" value="MraZ_C"/>
</dbReference>
<dbReference type="InterPro" id="IPR020603">
    <property type="entry name" value="MraZ_dom"/>
</dbReference>
<gene>
    <name evidence="8" type="ORF">LCGC14_2666260</name>
</gene>
<dbReference type="CDD" id="cd16320">
    <property type="entry name" value="MraZ_N"/>
    <property type="match status" value="1"/>
</dbReference>
<dbReference type="NCBIfam" id="TIGR00242">
    <property type="entry name" value="division/cell wall cluster transcriptional repressor MraZ"/>
    <property type="match status" value="1"/>
</dbReference>
<dbReference type="EMBL" id="LAZR01046631">
    <property type="protein sequence ID" value="KKK96092.1"/>
    <property type="molecule type" value="Genomic_DNA"/>
</dbReference>
<keyword evidence="3" id="KW-0677">Repeat</keyword>
<feature type="domain" description="SpoVT-AbrB" evidence="7">
    <location>
        <begin position="7"/>
        <end position="54"/>
    </location>
</feature>
<name>A0A0F8ZQE5_9ZZZZ</name>
<evidence type="ECO:0000256" key="5">
    <source>
        <dbReference type="ARBA" id="ARBA00023125"/>
    </source>
</evidence>
<dbReference type="Pfam" id="PF02381">
    <property type="entry name" value="MraZ"/>
    <property type="match status" value="2"/>
</dbReference>
<dbReference type="HAMAP" id="MF_01008">
    <property type="entry name" value="MraZ"/>
    <property type="match status" value="1"/>
</dbReference>
<dbReference type="Gene3D" id="3.40.1550.20">
    <property type="entry name" value="Transcriptional regulator MraZ domain"/>
    <property type="match status" value="1"/>
</dbReference>
<evidence type="ECO:0000313" key="8">
    <source>
        <dbReference type="EMBL" id="KKK96092.1"/>
    </source>
</evidence>
<comment type="caution">
    <text evidence="8">The sequence shown here is derived from an EMBL/GenBank/DDBJ whole genome shotgun (WGS) entry which is preliminary data.</text>
</comment>
<keyword evidence="5" id="KW-0238">DNA-binding</keyword>
<feature type="domain" description="SpoVT-AbrB" evidence="7">
    <location>
        <begin position="83"/>
        <end position="126"/>
    </location>
</feature>
<dbReference type="GO" id="GO:0003700">
    <property type="term" value="F:DNA-binding transcription factor activity"/>
    <property type="evidence" value="ECO:0007669"/>
    <property type="project" value="InterPro"/>
</dbReference>
<keyword evidence="2" id="KW-0963">Cytoplasm</keyword>
<dbReference type="InterPro" id="IPR007159">
    <property type="entry name" value="SpoVT-AbrB_dom"/>
</dbReference>
<dbReference type="InterPro" id="IPR003444">
    <property type="entry name" value="MraZ"/>
</dbReference>
<dbReference type="InterPro" id="IPR037914">
    <property type="entry name" value="SpoVT-AbrB_sf"/>
</dbReference>
<dbReference type="PANTHER" id="PTHR34701:SF1">
    <property type="entry name" value="TRANSCRIPTIONAL REGULATOR MRAZ"/>
    <property type="match status" value="1"/>
</dbReference>
<evidence type="ECO:0000256" key="3">
    <source>
        <dbReference type="ARBA" id="ARBA00022737"/>
    </source>
</evidence>
<organism evidence="8">
    <name type="scientific">marine sediment metagenome</name>
    <dbReference type="NCBI Taxonomy" id="412755"/>
    <lineage>
        <taxon>unclassified sequences</taxon>
        <taxon>metagenomes</taxon>
        <taxon>ecological metagenomes</taxon>
    </lineage>
</organism>
<keyword evidence="4" id="KW-0805">Transcription regulation</keyword>
<proteinExistence type="inferred from homology"/>
<sequence>MSRFTGKYYYSIDPKGRVMVPSAFRDVIREHYGTKLIVTVAPVDRCLHLYPVEEWENLLEKVSGLPKSHRSMKLFLRTVVGSAVETEIDKQGRVLVPSSLRTDGDLKGELVIVGVLEKIEIWDKNLWDKATDLTAVDAEGYEEDLSGFGI</sequence>
<reference evidence="8" key="1">
    <citation type="journal article" date="2015" name="Nature">
        <title>Complex archaea that bridge the gap between prokaryotes and eukaryotes.</title>
        <authorList>
            <person name="Spang A."/>
            <person name="Saw J.H."/>
            <person name="Jorgensen S.L."/>
            <person name="Zaremba-Niedzwiedzka K."/>
            <person name="Martijn J."/>
            <person name="Lind A.E."/>
            <person name="van Eijk R."/>
            <person name="Schleper C."/>
            <person name="Guy L."/>
            <person name="Ettema T.J."/>
        </authorList>
    </citation>
    <scope>NUCLEOTIDE SEQUENCE</scope>
</reference>
<evidence type="ECO:0000256" key="1">
    <source>
        <dbReference type="ARBA" id="ARBA00013860"/>
    </source>
</evidence>